<keyword evidence="1" id="KW-1133">Transmembrane helix</keyword>
<evidence type="ECO:0000256" key="1">
    <source>
        <dbReference type="SAM" id="Phobius"/>
    </source>
</evidence>
<keyword evidence="3" id="KW-1185">Reference proteome</keyword>
<dbReference type="Proteomes" id="UP000193083">
    <property type="component" value="Unassembled WGS sequence"/>
</dbReference>
<protein>
    <submittedName>
        <fullName evidence="2">Uncharacterized protein</fullName>
    </submittedName>
</protein>
<organism evidence="2 3">
    <name type="scientific">Mesorhizobium australicum</name>
    <dbReference type="NCBI Taxonomy" id="536018"/>
    <lineage>
        <taxon>Bacteria</taxon>
        <taxon>Pseudomonadati</taxon>
        <taxon>Pseudomonadota</taxon>
        <taxon>Alphaproteobacteria</taxon>
        <taxon>Hyphomicrobiales</taxon>
        <taxon>Phyllobacteriaceae</taxon>
        <taxon>Mesorhizobium</taxon>
    </lineage>
</organism>
<gene>
    <name evidence="2" type="ORF">SAMN02982922_1679</name>
</gene>
<accession>A0A1X7NEB7</accession>
<evidence type="ECO:0000313" key="2">
    <source>
        <dbReference type="EMBL" id="SMH36040.1"/>
    </source>
</evidence>
<evidence type="ECO:0000313" key="3">
    <source>
        <dbReference type="Proteomes" id="UP000193083"/>
    </source>
</evidence>
<proteinExistence type="predicted"/>
<keyword evidence="1" id="KW-0472">Membrane</keyword>
<dbReference type="EMBL" id="FXBL01000004">
    <property type="protein sequence ID" value="SMH36040.1"/>
    <property type="molecule type" value="Genomic_DNA"/>
</dbReference>
<sequence length="82" mass="9063">MFEALKNTFGVVGAMVFSFAAPVTYILNVVDTWQGDSAVWLKLLINLTMDAVLAAIWPITWILWIVMELTGSSTPLSRVLGF</sequence>
<feature type="transmembrane region" description="Helical" evidence="1">
    <location>
        <begin position="39"/>
        <end position="66"/>
    </location>
</feature>
<dbReference type="OrthoDB" id="8089501at2"/>
<keyword evidence="1" id="KW-0812">Transmembrane</keyword>
<feature type="transmembrane region" description="Helical" evidence="1">
    <location>
        <begin position="7"/>
        <end position="27"/>
    </location>
</feature>
<name>A0A1X7NEB7_9HYPH</name>
<reference evidence="2 3" key="1">
    <citation type="submission" date="2017-04" db="EMBL/GenBank/DDBJ databases">
        <authorList>
            <person name="Afonso C.L."/>
            <person name="Miller P.J."/>
            <person name="Scott M.A."/>
            <person name="Spackman E."/>
            <person name="Goraichik I."/>
            <person name="Dimitrov K.M."/>
            <person name="Suarez D.L."/>
            <person name="Swayne D.E."/>
        </authorList>
    </citation>
    <scope>NUCLEOTIDE SEQUENCE [LARGE SCALE GENOMIC DNA]</scope>
    <source>
        <strain evidence="2 3">B5P</strain>
    </source>
</reference>
<dbReference type="RefSeq" id="WP_085463752.1">
    <property type="nucleotide sequence ID" value="NZ_FXBL01000004.1"/>
</dbReference>
<dbReference type="AlphaFoldDB" id="A0A1X7NEB7"/>